<evidence type="ECO:0000313" key="4">
    <source>
        <dbReference type="Proteomes" id="UP000053820"/>
    </source>
</evidence>
<dbReference type="HOGENOM" id="CLU_1461507_0_0_1"/>
<evidence type="ECO:0000256" key="2">
    <source>
        <dbReference type="SAM" id="SignalP"/>
    </source>
</evidence>
<protein>
    <recommendedName>
        <fullName evidence="5">Hydrophobin</fullName>
    </recommendedName>
</protein>
<evidence type="ECO:0000256" key="1">
    <source>
        <dbReference type="SAM" id="MobiDB-lite"/>
    </source>
</evidence>
<dbReference type="AlphaFoldDB" id="A0A0C9W067"/>
<keyword evidence="2" id="KW-0732">Signal</keyword>
<feature type="chain" id="PRO_5002205012" description="Hydrophobin" evidence="2">
    <location>
        <begin position="19"/>
        <end position="185"/>
    </location>
</feature>
<evidence type="ECO:0008006" key="5">
    <source>
        <dbReference type="Google" id="ProtNLM"/>
    </source>
</evidence>
<organism evidence="3 4">
    <name type="scientific">Hydnomerulius pinastri MD-312</name>
    <dbReference type="NCBI Taxonomy" id="994086"/>
    <lineage>
        <taxon>Eukaryota</taxon>
        <taxon>Fungi</taxon>
        <taxon>Dikarya</taxon>
        <taxon>Basidiomycota</taxon>
        <taxon>Agaricomycotina</taxon>
        <taxon>Agaricomycetes</taxon>
        <taxon>Agaricomycetidae</taxon>
        <taxon>Boletales</taxon>
        <taxon>Boletales incertae sedis</taxon>
        <taxon>Leucogyrophana</taxon>
    </lineage>
</organism>
<dbReference type="Proteomes" id="UP000053820">
    <property type="component" value="Unassembled WGS sequence"/>
</dbReference>
<proteinExistence type="predicted"/>
<sequence length="185" mass="20097">MRFIVLAVFTALAAYANAAVNGIPPVQNSCLGEGAICANDRECCEGYCKFYLPLPSIFLAFDMAPGPLYPTLDCTIGIGDSATTFAWPVPRLPGVKAGSRLTKRRRRKASIFVRAEAPSLALDRPRYRLGEAGLSNQLPDTTGFLRELSEDMTRGDGTSESPTRSPPAREGRLDVSLWSIMLQLV</sequence>
<gene>
    <name evidence="3" type="ORF">HYDPIDRAFT_168186</name>
</gene>
<evidence type="ECO:0000313" key="3">
    <source>
        <dbReference type="EMBL" id="KIJ64120.1"/>
    </source>
</evidence>
<keyword evidence="4" id="KW-1185">Reference proteome</keyword>
<feature type="region of interest" description="Disordered" evidence="1">
    <location>
        <begin position="150"/>
        <end position="170"/>
    </location>
</feature>
<reference evidence="3 4" key="1">
    <citation type="submission" date="2014-04" db="EMBL/GenBank/DDBJ databases">
        <title>Evolutionary Origins and Diversification of the Mycorrhizal Mutualists.</title>
        <authorList>
            <consortium name="DOE Joint Genome Institute"/>
            <consortium name="Mycorrhizal Genomics Consortium"/>
            <person name="Kohler A."/>
            <person name="Kuo A."/>
            <person name="Nagy L.G."/>
            <person name="Floudas D."/>
            <person name="Copeland A."/>
            <person name="Barry K.W."/>
            <person name="Cichocki N."/>
            <person name="Veneault-Fourrey C."/>
            <person name="LaButti K."/>
            <person name="Lindquist E.A."/>
            <person name="Lipzen A."/>
            <person name="Lundell T."/>
            <person name="Morin E."/>
            <person name="Murat C."/>
            <person name="Riley R."/>
            <person name="Ohm R."/>
            <person name="Sun H."/>
            <person name="Tunlid A."/>
            <person name="Henrissat B."/>
            <person name="Grigoriev I.V."/>
            <person name="Hibbett D.S."/>
            <person name="Martin F."/>
        </authorList>
    </citation>
    <scope>NUCLEOTIDE SEQUENCE [LARGE SCALE GENOMIC DNA]</scope>
    <source>
        <strain evidence="3 4">MD-312</strain>
    </source>
</reference>
<feature type="signal peptide" evidence="2">
    <location>
        <begin position="1"/>
        <end position="18"/>
    </location>
</feature>
<name>A0A0C9W067_9AGAM</name>
<accession>A0A0C9W067</accession>
<dbReference type="EMBL" id="KN839848">
    <property type="protein sequence ID" value="KIJ64120.1"/>
    <property type="molecule type" value="Genomic_DNA"/>
</dbReference>